<dbReference type="AlphaFoldDB" id="A0A3P7MTA0"/>
<name>A0A3P7MTA0_CYLGO</name>
<dbReference type="GO" id="GO:0030246">
    <property type="term" value="F:carbohydrate binding"/>
    <property type="evidence" value="ECO:0007669"/>
    <property type="project" value="UniProtKB-UniRule"/>
</dbReference>
<dbReference type="Pfam" id="PF00337">
    <property type="entry name" value="Gal-bind_lectin"/>
    <property type="match status" value="1"/>
</dbReference>
<dbReference type="Proteomes" id="UP000271889">
    <property type="component" value="Unassembled WGS sequence"/>
</dbReference>
<feature type="non-terminal residue" evidence="4">
    <location>
        <position position="1"/>
    </location>
</feature>
<evidence type="ECO:0000256" key="1">
    <source>
        <dbReference type="ARBA" id="ARBA00022734"/>
    </source>
</evidence>
<gene>
    <name evidence="4" type="ORF">CGOC_LOCUS9042</name>
</gene>
<dbReference type="PROSITE" id="PS51304">
    <property type="entry name" value="GALECTIN"/>
    <property type="match status" value="1"/>
</dbReference>
<dbReference type="InterPro" id="IPR001079">
    <property type="entry name" value="Galectin_CRD"/>
</dbReference>
<evidence type="ECO:0000313" key="5">
    <source>
        <dbReference type="Proteomes" id="UP000271889"/>
    </source>
</evidence>
<dbReference type="InterPro" id="IPR044156">
    <property type="entry name" value="Galectin-like"/>
</dbReference>
<dbReference type="PANTHER" id="PTHR11346">
    <property type="entry name" value="GALECTIN"/>
    <property type="match status" value="1"/>
</dbReference>
<proteinExistence type="predicted"/>
<dbReference type="PANTHER" id="PTHR11346:SF171">
    <property type="entry name" value="GALECTIN"/>
    <property type="match status" value="1"/>
</dbReference>
<dbReference type="SMART" id="SM00276">
    <property type="entry name" value="GLECT"/>
    <property type="match status" value="1"/>
</dbReference>
<dbReference type="SUPFAM" id="SSF49899">
    <property type="entry name" value="Concanavalin A-like lectins/glucanases"/>
    <property type="match status" value="2"/>
</dbReference>
<keyword evidence="5" id="KW-1185">Reference proteome</keyword>
<dbReference type="OrthoDB" id="6251307at2759"/>
<evidence type="ECO:0000259" key="3">
    <source>
        <dbReference type="PROSITE" id="PS51304"/>
    </source>
</evidence>
<dbReference type="Gene3D" id="2.60.120.200">
    <property type="match status" value="2"/>
</dbReference>
<feature type="domain" description="Galectin" evidence="3">
    <location>
        <begin position="58"/>
        <end position="194"/>
    </location>
</feature>
<dbReference type="CDD" id="cd00070">
    <property type="entry name" value="GLECT"/>
    <property type="match status" value="1"/>
</dbReference>
<protein>
    <recommendedName>
        <fullName evidence="2">Galectin</fullName>
    </recommendedName>
</protein>
<evidence type="ECO:0000256" key="2">
    <source>
        <dbReference type="RuleBase" id="RU102079"/>
    </source>
</evidence>
<evidence type="ECO:0000313" key="4">
    <source>
        <dbReference type="EMBL" id="VDN21431.1"/>
    </source>
</evidence>
<sequence length="202" mass="23703">RWGIEERFPNPFEVGQPFQIRILVLENYFKDIKTIFVNGNIRVDYIEFQPPLIPFSWTFPEEMYGFVSPQSIRFTLTPFMSARQFTCNLKMGDEWIFHFRVDFRNSGDKHSKDVVIRNSTKNGRWQVEERETSNFPFSKGLTSDILFTAYGSSLAVDVDGAHFVKFNYRPGDDPSKIDKVTVVGDCVLQRFVHRTWEEITHL</sequence>
<reference evidence="4 5" key="1">
    <citation type="submission" date="2018-11" db="EMBL/GenBank/DDBJ databases">
        <authorList>
            <consortium name="Pathogen Informatics"/>
        </authorList>
    </citation>
    <scope>NUCLEOTIDE SEQUENCE [LARGE SCALE GENOMIC DNA]</scope>
</reference>
<keyword evidence="1 2" id="KW-0430">Lectin</keyword>
<organism evidence="4 5">
    <name type="scientific">Cylicostephanus goldi</name>
    <name type="common">Nematode worm</name>
    <dbReference type="NCBI Taxonomy" id="71465"/>
    <lineage>
        <taxon>Eukaryota</taxon>
        <taxon>Metazoa</taxon>
        <taxon>Ecdysozoa</taxon>
        <taxon>Nematoda</taxon>
        <taxon>Chromadorea</taxon>
        <taxon>Rhabditida</taxon>
        <taxon>Rhabditina</taxon>
        <taxon>Rhabditomorpha</taxon>
        <taxon>Strongyloidea</taxon>
        <taxon>Strongylidae</taxon>
        <taxon>Cylicostephanus</taxon>
    </lineage>
</organism>
<dbReference type="GO" id="GO:0016936">
    <property type="term" value="F:galactoside binding"/>
    <property type="evidence" value="ECO:0007669"/>
    <property type="project" value="TreeGrafter"/>
</dbReference>
<dbReference type="InterPro" id="IPR013320">
    <property type="entry name" value="ConA-like_dom_sf"/>
</dbReference>
<accession>A0A3P7MTA0</accession>
<dbReference type="SMART" id="SM00908">
    <property type="entry name" value="Gal-bind_lectin"/>
    <property type="match status" value="1"/>
</dbReference>
<dbReference type="EMBL" id="UYRV01105643">
    <property type="protein sequence ID" value="VDN21431.1"/>
    <property type="molecule type" value="Genomic_DNA"/>
</dbReference>